<keyword evidence="4" id="KW-0732">Signal</keyword>
<sequence length="207" mass="23191">MNKAVILIFFLAGIGPMACAQKNDRIVGNGCEGCEAVHEYANKTLTWIDTLPDFHEPGPKLEVSGTIFKSDGKTPAKDVILYIYHTDQQGEYAQKGNETGWGKRHGYIRGWIRTNADGKYKFYTLRPAAYPGRQNPEHIHPVIKEPGVKEYWIDEYLFDDDPILTSKERNSQPGRGGKGIVKIQKGTNGMQIAHRDITLGLNVPGYE</sequence>
<evidence type="ECO:0000259" key="5">
    <source>
        <dbReference type="Pfam" id="PF00775"/>
    </source>
</evidence>
<dbReference type="GO" id="GO:0016702">
    <property type="term" value="F:oxidoreductase activity, acting on single donors with incorporation of molecular oxygen, incorporation of two atoms of oxygen"/>
    <property type="evidence" value="ECO:0007669"/>
    <property type="project" value="InterPro"/>
</dbReference>
<dbReference type="AlphaFoldDB" id="A0AAP2D552"/>
<organism evidence="6 7">
    <name type="scientific">Dawidia soli</name>
    <dbReference type="NCBI Taxonomy" id="2782352"/>
    <lineage>
        <taxon>Bacteria</taxon>
        <taxon>Pseudomonadati</taxon>
        <taxon>Bacteroidota</taxon>
        <taxon>Cytophagia</taxon>
        <taxon>Cytophagales</taxon>
        <taxon>Chryseotaleaceae</taxon>
        <taxon>Dawidia</taxon>
    </lineage>
</organism>
<evidence type="ECO:0000313" key="6">
    <source>
        <dbReference type="EMBL" id="MBT1685488.1"/>
    </source>
</evidence>
<dbReference type="InterPro" id="IPR015889">
    <property type="entry name" value="Intradiol_dOase_core"/>
</dbReference>
<dbReference type="InterPro" id="IPR000627">
    <property type="entry name" value="Intradiol_dOase_C"/>
</dbReference>
<protein>
    <submittedName>
        <fullName evidence="6">Intradiol ring-cleavage dioxygenase</fullName>
    </submittedName>
</protein>
<dbReference type="RefSeq" id="WP_254088738.1">
    <property type="nucleotide sequence ID" value="NZ_JAHESC010000003.1"/>
</dbReference>
<feature type="domain" description="Intradiol ring-cleavage dioxygenases" evidence="5">
    <location>
        <begin position="52"/>
        <end position="136"/>
    </location>
</feature>
<accession>A0AAP2D552</accession>
<comment type="similarity">
    <text evidence="1">Belongs to the intradiol ring-cleavage dioxygenase family.</text>
</comment>
<keyword evidence="2 6" id="KW-0223">Dioxygenase</keyword>
<evidence type="ECO:0000313" key="7">
    <source>
        <dbReference type="Proteomes" id="UP001319180"/>
    </source>
</evidence>
<evidence type="ECO:0000256" key="4">
    <source>
        <dbReference type="SAM" id="SignalP"/>
    </source>
</evidence>
<comment type="caution">
    <text evidence="6">The sequence shown here is derived from an EMBL/GenBank/DDBJ whole genome shotgun (WGS) entry which is preliminary data.</text>
</comment>
<reference evidence="6 7" key="1">
    <citation type="submission" date="2021-05" db="EMBL/GenBank/DDBJ databases">
        <title>A Polyphasic approach of four new species of the genus Ohtaekwangia: Ohtaekwangia histidinii sp. nov., Ohtaekwangia cretensis sp. nov., Ohtaekwangia indiensis sp. nov., Ohtaekwangia reichenbachii sp. nov. from diverse environment.</title>
        <authorList>
            <person name="Octaviana S."/>
        </authorList>
    </citation>
    <scope>NUCLEOTIDE SEQUENCE [LARGE SCALE GENOMIC DNA]</scope>
    <source>
        <strain evidence="6 7">PWU37</strain>
    </source>
</reference>
<dbReference type="GO" id="GO:0008199">
    <property type="term" value="F:ferric iron binding"/>
    <property type="evidence" value="ECO:0007669"/>
    <property type="project" value="InterPro"/>
</dbReference>
<dbReference type="EMBL" id="JAHESC010000003">
    <property type="protein sequence ID" value="MBT1685488.1"/>
    <property type="molecule type" value="Genomic_DNA"/>
</dbReference>
<dbReference type="Proteomes" id="UP001319180">
    <property type="component" value="Unassembled WGS sequence"/>
</dbReference>
<dbReference type="InterPro" id="IPR050770">
    <property type="entry name" value="Intradiol_RC_Dioxygenase"/>
</dbReference>
<proteinExistence type="inferred from homology"/>
<evidence type="ECO:0000256" key="2">
    <source>
        <dbReference type="ARBA" id="ARBA00022964"/>
    </source>
</evidence>
<dbReference type="SUPFAM" id="SSF49482">
    <property type="entry name" value="Aromatic compound dioxygenase"/>
    <property type="match status" value="1"/>
</dbReference>
<feature type="chain" id="PRO_5042927818" evidence="4">
    <location>
        <begin position="21"/>
        <end position="207"/>
    </location>
</feature>
<evidence type="ECO:0000256" key="1">
    <source>
        <dbReference type="ARBA" id="ARBA00007825"/>
    </source>
</evidence>
<keyword evidence="7" id="KW-1185">Reference proteome</keyword>
<dbReference type="PANTHER" id="PTHR33711:SF10">
    <property type="entry name" value="INTRADIOL RING-CLEAVAGE DIOXYGENASES DOMAIN-CONTAINING PROTEIN"/>
    <property type="match status" value="1"/>
</dbReference>
<gene>
    <name evidence="6" type="ORF">KK078_02915</name>
</gene>
<dbReference type="Gene3D" id="2.60.130.10">
    <property type="entry name" value="Aromatic compound dioxygenase"/>
    <property type="match status" value="1"/>
</dbReference>
<dbReference type="Pfam" id="PF00775">
    <property type="entry name" value="Dioxygenase_C"/>
    <property type="match status" value="1"/>
</dbReference>
<evidence type="ECO:0000256" key="3">
    <source>
        <dbReference type="ARBA" id="ARBA00023002"/>
    </source>
</evidence>
<dbReference type="PANTHER" id="PTHR33711">
    <property type="entry name" value="DIOXYGENASE, PUTATIVE (AFU_ORTHOLOGUE AFUA_2G02910)-RELATED"/>
    <property type="match status" value="1"/>
</dbReference>
<keyword evidence="3" id="KW-0560">Oxidoreductase</keyword>
<name>A0AAP2D552_9BACT</name>
<feature type="signal peptide" evidence="4">
    <location>
        <begin position="1"/>
        <end position="20"/>
    </location>
</feature>